<dbReference type="InterPro" id="IPR020624">
    <property type="entry name" value="Schiff_base-form_aldolases_CS"/>
</dbReference>
<dbReference type="SUPFAM" id="SSF51569">
    <property type="entry name" value="Aldolase"/>
    <property type="match status" value="1"/>
</dbReference>
<name>A0A6A5VRW5_9PLEO</name>
<dbReference type="SMART" id="SM01130">
    <property type="entry name" value="DHDPS"/>
    <property type="match status" value="1"/>
</dbReference>
<protein>
    <submittedName>
        <fullName evidence="3">Aldolase</fullName>
    </submittedName>
</protein>
<dbReference type="Gene3D" id="3.20.20.70">
    <property type="entry name" value="Aldolase class I"/>
    <property type="match status" value="1"/>
</dbReference>
<reference evidence="3" key="1">
    <citation type="journal article" date="2020" name="Stud. Mycol.">
        <title>101 Dothideomycetes genomes: a test case for predicting lifestyles and emergence of pathogens.</title>
        <authorList>
            <person name="Haridas S."/>
            <person name="Albert R."/>
            <person name="Binder M."/>
            <person name="Bloem J."/>
            <person name="Labutti K."/>
            <person name="Salamov A."/>
            <person name="Andreopoulos B."/>
            <person name="Baker S."/>
            <person name="Barry K."/>
            <person name="Bills G."/>
            <person name="Bluhm B."/>
            <person name="Cannon C."/>
            <person name="Castanera R."/>
            <person name="Culley D."/>
            <person name="Daum C."/>
            <person name="Ezra D."/>
            <person name="Gonzalez J."/>
            <person name="Henrissat B."/>
            <person name="Kuo A."/>
            <person name="Liang C."/>
            <person name="Lipzen A."/>
            <person name="Lutzoni F."/>
            <person name="Magnuson J."/>
            <person name="Mondo S."/>
            <person name="Nolan M."/>
            <person name="Ohm R."/>
            <person name="Pangilinan J."/>
            <person name="Park H.-J."/>
            <person name="Ramirez L."/>
            <person name="Alfaro M."/>
            <person name="Sun H."/>
            <person name="Tritt A."/>
            <person name="Yoshinaga Y."/>
            <person name="Zwiers L.-H."/>
            <person name="Turgeon B."/>
            <person name="Goodwin S."/>
            <person name="Spatafora J."/>
            <person name="Crous P."/>
            <person name="Grigoriev I."/>
        </authorList>
    </citation>
    <scope>NUCLEOTIDE SEQUENCE</scope>
    <source>
        <strain evidence="3">CBS 107.79</strain>
    </source>
</reference>
<evidence type="ECO:0000313" key="3">
    <source>
        <dbReference type="EMBL" id="KAF1979645.1"/>
    </source>
</evidence>
<dbReference type="Proteomes" id="UP000800036">
    <property type="component" value="Unassembled WGS sequence"/>
</dbReference>
<dbReference type="InterPro" id="IPR013785">
    <property type="entry name" value="Aldolase_TIM"/>
</dbReference>
<evidence type="ECO:0000256" key="1">
    <source>
        <dbReference type="ARBA" id="ARBA00023239"/>
    </source>
</evidence>
<keyword evidence="1" id="KW-0456">Lyase</keyword>
<dbReference type="CDD" id="cd00408">
    <property type="entry name" value="DHDPS-like"/>
    <property type="match status" value="1"/>
</dbReference>
<dbReference type="Pfam" id="PF00701">
    <property type="entry name" value="DHDPS"/>
    <property type="match status" value="1"/>
</dbReference>
<dbReference type="PANTHER" id="PTHR12128:SF68">
    <property type="entry name" value="DIHYDRODIPICOLINATE SYNTHETASE"/>
    <property type="match status" value="1"/>
</dbReference>
<dbReference type="AlphaFoldDB" id="A0A6A5VRW5"/>
<dbReference type="PANTHER" id="PTHR12128">
    <property type="entry name" value="DIHYDRODIPICOLINATE SYNTHASE"/>
    <property type="match status" value="1"/>
</dbReference>
<keyword evidence="4" id="KW-1185">Reference proteome</keyword>
<organism evidence="3 4">
    <name type="scientific">Bimuria novae-zelandiae CBS 107.79</name>
    <dbReference type="NCBI Taxonomy" id="1447943"/>
    <lineage>
        <taxon>Eukaryota</taxon>
        <taxon>Fungi</taxon>
        <taxon>Dikarya</taxon>
        <taxon>Ascomycota</taxon>
        <taxon>Pezizomycotina</taxon>
        <taxon>Dothideomycetes</taxon>
        <taxon>Pleosporomycetidae</taxon>
        <taxon>Pleosporales</taxon>
        <taxon>Massarineae</taxon>
        <taxon>Didymosphaeriaceae</taxon>
        <taxon>Bimuria</taxon>
    </lineage>
</organism>
<dbReference type="GO" id="GO:0008840">
    <property type="term" value="F:4-hydroxy-tetrahydrodipicolinate synthase activity"/>
    <property type="evidence" value="ECO:0007669"/>
    <property type="project" value="TreeGrafter"/>
</dbReference>
<dbReference type="InterPro" id="IPR002220">
    <property type="entry name" value="DapA-like"/>
</dbReference>
<dbReference type="PRINTS" id="PR00146">
    <property type="entry name" value="DHPICSNTHASE"/>
</dbReference>
<evidence type="ECO:0000313" key="4">
    <source>
        <dbReference type="Proteomes" id="UP000800036"/>
    </source>
</evidence>
<gene>
    <name evidence="3" type="ORF">BU23DRAFT_523024</name>
</gene>
<keyword evidence="2" id="KW-0704">Schiff base</keyword>
<dbReference type="EMBL" id="ML976657">
    <property type="protein sequence ID" value="KAF1979645.1"/>
    <property type="molecule type" value="Genomic_DNA"/>
</dbReference>
<sequence>MTSSPPTGVFVPVPTFFKPASESKSLQAELDVETQVKHSVHLAKNGVRGLVLLGSTGEAIHLSRQERFDLVSGVRKGLTDAGFPDYPIMAGVLINHLDEVLEWIEEYKKAGAQWGLVLAPGYFGAEASQDNLKEWYTLVADRSPLPILIYNYPGVTNGVTVLPDTYRALAQHPNIVGCKMSHGNVSIHVQVSTDPEIDHKKFRVYSGFGAQLGPIVVFDAAGVIDALAGIYPRTVSKLFKLAEKRPIDDDTLKQLKELQYTVSAAEDYIGATGVIGIKEAVTRVLGLGTYEGGRLPIKGKTPEGTWEKWDKKILGRVQKLEDSITEAEFR</sequence>
<proteinExistence type="predicted"/>
<accession>A0A6A5VRW5</accession>
<evidence type="ECO:0000256" key="2">
    <source>
        <dbReference type="ARBA" id="ARBA00023270"/>
    </source>
</evidence>
<dbReference type="PROSITE" id="PS00665">
    <property type="entry name" value="DHDPS_1"/>
    <property type="match status" value="1"/>
</dbReference>
<dbReference type="OrthoDB" id="191315at2759"/>